<reference evidence="3 4" key="1">
    <citation type="submission" date="2019-11" db="EMBL/GenBank/DDBJ databases">
        <title>Acidiferrimicrobium australis gen. nov., sp. nov., an acidophilic and obligately heterotrophic, member of the Actinobacteria that catalyses dissimilatory oxido- reduction of iron isolated from metal-rich acidic water in Chile.</title>
        <authorList>
            <person name="Gonzalez D."/>
            <person name="Huber K."/>
            <person name="Hedrich S."/>
            <person name="Rojas-Villalobos C."/>
            <person name="Quatrini R."/>
            <person name="Dinamarca M.A."/>
            <person name="Schwarz A."/>
            <person name="Canales C."/>
            <person name="Nancucheo I."/>
        </authorList>
    </citation>
    <scope>NUCLEOTIDE SEQUENCE [LARGE SCALE GENOMIC DNA]</scope>
    <source>
        <strain evidence="3 4">USS-CCA1</strain>
    </source>
</reference>
<evidence type="ECO:0000256" key="2">
    <source>
        <dbReference type="RuleBase" id="RU004175"/>
    </source>
</evidence>
<dbReference type="CDD" id="cd06572">
    <property type="entry name" value="Histidinol_dh"/>
    <property type="match status" value="1"/>
</dbReference>
<accession>A0ABW9QXL9</accession>
<name>A0ABW9QXL9_9ACTN</name>
<dbReference type="Gene3D" id="1.20.5.1300">
    <property type="match status" value="1"/>
</dbReference>
<dbReference type="EC" id="1.1.1.23" evidence="3"/>
<dbReference type="GO" id="GO:0004399">
    <property type="term" value="F:histidinol dehydrogenase activity"/>
    <property type="evidence" value="ECO:0007669"/>
    <property type="project" value="UniProtKB-EC"/>
</dbReference>
<dbReference type="Pfam" id="PF00815">
    <property type="entry name" value="Histidinol_dh"/>
    <property type="match status" value="1"/>
</dbReference>
<dbReference type="NCBIfam" id="TIGR00069">
    <property type="entry name" value="hisD"/>
    <property type="match status" value="1"/>
</dbReference>
<evidence type="ECO:0000313" key="3">
    <source>
        <dbReference type="EMBL" id="MST34017.1"/>
    </source>
</evidence>
<dbReference type="PRINTS" id="PR00083">
    <property type="entry name" value="HOLDHDRGNASE"/>
</dbReference>
<sequence>RELRRPVERAGLYIPGGRAPLASTVLMTAVPARVAGVATLAAVTPPGPGGEVHPAVLAAAAVAGVDEVYRVGGAQAVAALAYGTASIPAVDVIVGPGNVYVATAERLVAQEGAVGVPSAFTGPSEVAVVADGTVPLEWAAVDLVVQAEHGPDGLAYLITWSAEVAEAVTAAVDAIAAASPRRAEITATLERGGYAVLVDGPEQAMEVANVIAAEHLELQVADPDQLVPLVRCAGAVFNGPWAPASVGDYAAGPSHVLPTARSARFGSALRVDDFCRHIHVVDLDRAALAELAPHVVALAEVEGLAAHADSVRLRMAAPA</sequence>
<evidence type="ECO:0000256" key="1">
    <source>
        <dbReference type="ARBA" id="ARBA00023002"/>
    </source>
</evidence>
<organism evidence="3 4">
    <name type="scientific">Acidiferrimicrobium australe</name>
    <dbReference type="NCBI Taxonomy" id="2664430"/>
    <lineage>
        <taxon>Bacteria</taxon>
        <taxon>Bacillati</taxon>
        <taxon>Actinomycetota</taxon>
        <taxon>Acidimicrobiia</taxon>
        <taxon>Acidimicrobiales</taxon>
        <taxon>Acidimicrobiaceae</taxon>
        <taxon>Acidiferrimicrobium</taxon>
    </lineage>
</organism>
<dbReference type="PANTHER" id="PTHR21256">
    <property type="entry name" value="HISTIDINOL DEHYDROGENASE HDH"/>
    <property type="match status" value="1"/>
</dbReference>
<dbReference type="InterPro" id="IPR016161">
    <property type="entry name" value="Ald_DH/histidinol_DH"/>
</dbReference>
<protein>
    <submittedName>
        <fullName evidence="3">Histidinol dehydrogenase</fullName>
        <ecNumber evidence="3">1.1.1.23</ecNumber>
    </submittedName>
</protein>
<keyword evidence="1 3" id="KW-0560">Oxidoreductase</keyword>
<feature type="non-terminal residue" evidence="3">
    <location>
        <position position="1"/>
    </location>
</feature>
<proteinExistence type="inferred from homology"/>
<dbReference type="InterPro" id="IPR012131">
    <property type="entry name" value="Hstdl_DH"/>
</dbReference>
<dbReference type="PANTHER" id="PTHR21256:SF2">
    <property type="entry name" value="HISTIDINE BIOSYNTHESIS TRIFUNCTIONAL PROTEIN"/>
    <property type="match status" value="1"/>
</dbReference>
<comment type="similarity">
    <text evidence="2">Belongs to the histidinol dehydrogenase family.</text>
</comment>
<keyword evidence="4" id="KW-1185">Reference proteome</keyword>
<comment type="caution">
    <text evidence="3">The sequence shown here is derived from an EMBL/GenBank/DDBJ whole genome shotgun (WGS) entry which is preliminary data.</text>
</comment>
<evidence type="ECO:0000313" key="4">
    <source>
        <dbReference type="Proteomes" id="UP000437736"/>
    </source>
</evidence>
<dbReference type="Gene3D" id="3.40.50.1980">
    <property type="entry name" value="Nitrogenase molybdenum iron protein domain"/>
    <property type="match status" value="2"/>
</dbReference>
<dbReference type="SUPFAM" id="SSF53720">
    <property type="entry name" value="ALDH-like"/>
    <property type="match status" value="1"/>
</dbReference>
<dbReference type="EMBL" id="WJHE01000814">
    <property type="protein sequence ID" value="MST34017.1"/>
    <property type="molecule type" value="Genomic_DNA"/>
</dbReference>
<gene>
    <name evidence="3" type="primary">hisD</name>
    <name evidence="3" type="ORF">GHK86_14970</name>
</gene>
<dbReference type="Proteomes" id="UP000437736">
    <property type="component" value="Unassembled WGS sequence"/>
</dbReference>